<evidence type="ECO:0000256" key="6">
    <source>
        <dbReference type="ARBA" id="ARBA00022692"/>
    </source>
</evidence>
<organism evidence="15 16">
    <name type="scientific">Rhizobium multihospitium</name>
    <dbReference type="NCBI Taxonomy" id="410764"/>
    <lineage>
        <taxon>Bacteria</taxon>
        <taxon>Pseudomonadati</taxon>
        <taxon>Pseudomonadota</taxon>
        <taxon>Alphaproteobacteria</taxon>
        <taxon>Hyphomicrobiales</taxon>
        <taxon>Rhizobiaceae</taxon>
        <taxon>Rhizobium/Agrobacterium group</taxon>
        <taxon>Rhizobium</taxon>
    </lineage>
</organism>
<dbReference type="NCBIfam" id="TIGR00328">
    <property type="entry name" value="flhB"/>
    <property type="match status" value="1"/>
</dbReference>
<feature type="transmembrane region" description="Helical" evidence="13">
    <location>
        <begin position="33"/>
        <end position="51"/>
    </location>
</feature>
<evidence type="ECO:0000256" key="13">
    <source>
        <dbReference type="RuleBase" id="RU364091"/>
    </source>
</evidence>
<comment type="similarity">
    <text evidence="2 13">Belongs to the type III secretion exporter family.</text>
</comment>
<evidence type="ECO:0000256" key="10">
    <source>
        <dbReference type="ARBA" id="ARBA00023136"/>
    </source>
</evidence>
<feature type="transmembrane region" description="Helical" evidence="13">
    <location>
        <begin position="151"/>
        <end position="170"/>
    </location>
</feature>
<dbReference type="OrthoDB" id="9807950at2"/>
<keyword evidence="5 13" id="KW-1003">Cell membrane</keyword>
<feature type="region of interest" description="Disordered" evidence="14">
    <location>
        <begin position="1"/>
        <end position="23"/>
    </location>
</feature>
<evidence type="ECO:0000256" key="4">
    <source>
        <dbReference type="ARBA" id="ARBA00022448"/>
    </source>
</evidence>
<dbReference type="GO" id="GO:0044780">
    <property type="term" value="P:bacterial-type flagellum assembly"/>
    <property type="evidence" value="ECO:0007669"/>
    <property type="project" value="InterPro"/>
</dbReference>
<keyword evidence="9 13" id="KW-1133">Transmembrane helix</keyword>
<dbReference type="FunFam" id="3.40.1690.10:FF:000001">
    <property type="entry name" value="Flagellar biosynthetic protein FlhB"/>
    <property type="match status" value="1"/>
</dbReference>
<dbReference type="GO" id="GO:0005886">
    <property type="term" value="C:plasma membrane"/>
    <property type="evidence" value="ECO:0007669"/>
    <property type="project" value="UniProtKB-SubCell"/>
</dbReference>
<evidence type="ECO:0000256" key="7">
    <source>
        <dbReference type="ARBA" id="ARBA00022795"/>
    </source>
</evidence>
<evidence type="ECO:0000256" key="11">
    <source>
        <dbReference type="ARBA" id="ARBA00023225"/>
    </source>
</evidence>
<feature type="transmembrane region" description="Helical" evidence="13">
    <location>
        <begin position="190"/>
        <end position="212"/>
    </location>
</feature>
<keyword evidence="10 13" id="KW-0472">Membrane</keyword>
<keyword evidence="4 13" id="KW-0813">Transport</keyword>
<gene>
    <name evidence="13" type="primary">flhB</name>
    <name evidence="15" type="ORF">GA0061103_2524</name>
</gene>
<dbReference type="GO" id="GO:0009306">
    <property type="term" value="P:protein secretion"/>
    <property type="evidence" value="ECO:0007669"/>
    <property type="project" value="InterPro"/>
</dbReference>
<evidence type="ECO:0000256" key="1">
    <source>
        <dbReference type="ARBA" id="ARBA00004651"/>
    </source>
</evidence>
<dbReference type="PANTHER" id="PTHR30531:SF12">
    <property type="entry name" value="FLAGELLAR BIOSYNTHETIC PROTEIN FLHB"/>
    <property type="match status" value="1"/>
</dbReference>
<evidence type="ECO:0000256" key="8">
    <source>
        <dbReference type="ARBA" id="ARBA00022927"/>
    </source>
</evidence>
<dbReference type="RefSeq" id="WP_092709079.1">
    <property type="nucleotide sequence ID" value="NZ_FMAG01000002.1"/>
</dbReference>
<accession>A0A1C3URL3</accession>
<keyword evidence="6 13" id="KW-0812">Transmembrane</keyword>
<dbReference type="AlphaFoldDB" id="A0A1C3URL3"/>
<comment type="function">
    <text evidence="12 13">Required for formation of the rod structure in the basal body of the flagellar apparatus. Together with FliI and FliH, may constitute the export apparatus of flagellin.</text>
</comment>
<evidence type="ECO:0000256" key="3">
    <source>
        <dbReference type="ARBA" id="ARBA00021622"/>
    </source>
</evidence>
<evidence type="ECO:0000256" key="12">
    <source>
        <dbReference type="ARBA" id="ARBA00025078"/>
    </source>
</evidence>
<comment type="subcellular location">
    <subcellularLocation>
        <location evidence="1">Cell membrane</location>
        <topology evidence="1">Multi-pass membrane protein</topology>
    </subcellularLocation>
</comment>
<dbReference type="Pfam" id="PF01312">
    <property type="entry name" value="Bac_export_2"/>
    <property type="match status" value="1"/>
</dbReference>
<dbReference type="Gene3D" id="6.10.250.2080">
    <property type="match status" value="1"/>
</dbReference>
<dbReference type="PANTHER" id="PTHR30531">
    <property type="entry name" value="FLAGELLAR BIOSYNTHETIC PROTEIN FLHB"/>
    <property type="match status" value="1"/>
</dbReference>
<evidence type="ECO:0000313" key="15">
    <source>
        <dbReference type="EMBL" id="SCB18089.1"/>
    </source>
</evidence>
<sequence>MADEDKDSKTEKPTEKKLRDTIEKGNVPHSREATLFASMLATVIYVTFFLPERMGRMGEVLRDLFEKPDQWQLETGPDAISLFTRIGWEIGNMVLPAVVLFFTFGIGASIFQNLPTPVLERIRPQFSRISPAKGFTRIFSATGMVEFGKSLAKIVLVSIVMFFVLRSQYFHAIDSMVSDPQTIFVRLSTIVQRILVIVLMATVVVGVADLLWSRHHWFDQLKMTKQEIKDEHKQSQGDPIVKSRQRSIARDRARRRMMKQVPRATLVIANPTHFAVALRYVREENDAPVVVAKGQDLIALKIREIAEANNIPVFEDPPLARSMFAQVSVDSVIPSVFYKAVAELIHRIYAAQSNRKRVR</sequence>
<dbReference type="InterPro" id="IPR006135">
    <property type="entry name" value="T3SS_substrate_exporter"/>
</dbReference>
<keyword evidence="15" id="KW-0282">Flagellum</keyword>
<dbReference type="InterPro" id="IPR006136">
    <property type="entry name" value="FlhB"/>
</dbReference>
<keyword evidence="15" id="KW-0966">Cell projection</keyword>
<evidence type="ECO:0000313" key="16">
    <source>
        <dbReference type="Proteomes" id="UP000199101"/>
    </source>
</evidence>
<dbReference type="Proteomes" id="UP000199101">
    <property type="component" value="Unassembled WGS sequence"/>
</dbReference>
<dbReference type="SUPFAM" id="SSF160544">
    <property type="entry name" value="EscU C-terminal domain-like"/>
    <property type="match status" value="1"/>
</dbReference>
<reference evidence="16" key="1">
    <citation type="submission" date="2016-08" db="EMBL/GenBank/DDBJ databases">
        <authorList>
            <person name="Varghese N."/>
            <person name="Submissions Spin"/>
        </authorList>
    </citation>
    <scope>NUCLEOTIDE SEQUENCE [LARGE SCALE GENOMIC DNA]</scope>
    <source>
        <strain evidence="16">HAMBI 2975</strain>
    </source>
</reference>
<dbReference type="InterPro" id="IPR029025">
    <property type="entry name" value="T3SS_substrate_exporter_C"/>
</dbReference>
<feature type="transmembrane region" description="Helical" evidence="13">
    <location>
        <begin position="93"/>
        <end position="114"/>
    </location>
</feature>
<name>A0A1C3URL3_9HYPH</name>
<keyword evidence="11 13" id="KW-1006">Bacterial flagellum protein export</keyword>
<keyword evidence="15" id="KW-0969">Cilium</keyword>
<evidence type="ECO:0000256" key="9">
    <source>
        <dbReference type="ARBA" id="ARBA00022989"/>
    </source>
</evidence>
<keyword evidence="8 13" id="KW-0653">Protein transport</keyword>
<protein>
    <recommendedName>
        <fullName evidence="3 13">Flagellar biosynthetic protein FlhB</fullName>
    </recommendedName>
</protein>
<evidence type="ECO:0000256" key="2">
    <source>
        <dbReference type="ARBA" id="ARBA00010690"/>
    </source>
</evidence>
<dbReference type="PRINTS" id="PR00950">
    <property type="entry name" value="TYPE3IMSPROT"/>
</dbReference>
<dbReference type="EMBL" id="FMAG01000002">
    <property type="protein sequence ID" value="SCB18089.1"/>
    <property type="molecule type" value="Genomic_DNA"/>
</dbReference>
<dbReference type="Gene3D" id="3.40.1690.10">
    <property type="entry name" value="secretion proteins EscU"/>
    <property type="match status" value="1"/>
</dbReference>
<evidence type="ECO:0000256" key="14">
    <source>
        <dbReference type="SAM" id="MobiDB-lite"/>
    </source>
</evidence>
<keyword evidence="16" id="KW-1185">Reference proteome</keyword>
<keyword evidence="7 13" id="KW-1005">Bacterial flagellum biogenesis</keyword>
<dbReference type="STRING" id="410764.GA0061103_2524"/>
<evidence type="ECO:0000256" key="5">
    <source>
        <dbReference type="ARBA" id="ARBA00022475"/>
    </source>
</evidence>
<proteinExistence type="inferred from homology"/>